<accession>A0AAW2GXY8</accession>
<dbReference type="AlphaFoldDB" id="A0AAW2GXY8"/>
<name>A0AAW2GXY8_9HYME</name>
<gene>
    <name evidence="1" type="ORF">PUN28_000118</name>
</gene>
<dbReference type="EMBL" id="JADYXP020000001">
    <property type="protein sequence ID" value="KAL0132134.1"/>
    <property type="molecule type" value="Genomic_DNA"/>
</dbReference>
<proteinExistence type="predicted"/>
<reference evidence="1 2" key="1">
    <citation type="submission" date="2023-03" db="EMBL/GenBank/DDBJ databases">
        <title>High recombination rates correlate with genetic variation in Cardiocondyla obscurior ants.</title>
        <authorList>
            <person name="Errbii M."/>
        </authorList>
    </citation>
    <scope>NUCLEOTIDE SEQUENCE [LARGE SCALE GENOMIC DNA]</scope>
    <source>
        <strain evidence="1">Alpha-2009</strain>
        <tissue evidence="1">Whole body</tissue>
    </source>
</reference>
<dbReference type="Proteomes" id="UP001430953">
    <property type="component" value="Unassembled WGS sequence"/>
</dbReference>
<comment type="caution">
    <text evidence="1">The sequence shown here is derived from an EMBL/GenBank/DDBJ whole genome shotgun (WGS) entry which is preliminary data.</text>
</comment>
<evidence type="ECO:0000313" key="2">
    <source>
        <dbReference type="Proteomes" id="UP001430953"/>
    </source>
</evidence>
<organism evidence="1 2">
    <name type="scientific">Cardiocondyla obscurior</name>
    <dbReference type="NCBI Taxonomy" id="286306"/>
    <lineage>
        <taxon>Eukaryota</taxon>
        <taxon>Metazoa</taxon>
        <taxon>Ecdysozoa</taxon>
        <taxon>Arthropoda</taxon>
        <taxon>Hexapoda</taxon>
        <taxon>Insecta</taxon>
        <taxon>Pterygota</taxon>
        <taxon>Neoptera</taxon>
        <taxon>Endopterygota</taxon>
        <taxon>Hymenoptera</taxon>
        <taxon>Apocrita</taxon>
        <taxon>Aculeata</taxon>
        <taxon>Formicoidea</taxon>
        <taxon>Formicidae</taxon>
        <taxon>Myrmicinae</taxon>
        <taxon>Cardiocondyla</taxon>
    </lineage>
</organism>
<evidence type="ECO:0000313" key="1">
    <source>
        <dbReference type="EMBL" id="KAL0132134.1"/>
    </source>
</evidence>
<sequence>MTKCDDPNVGVRSGTQVTSANGRYFTPRVRHHEFQIDAFGNAIIRARSIIRRYNRRWNREMQRRVPA</sequence>
<protein>
    <submittedName>
        <fullName evidence="1">Uncharacterized protein</fullName>
    </submittedName>
</protein>
<keyword evidence="2" id="KW-1185">Reference proteome</keyword>